<sequence length="716" mass="78965">MSRFPLIRLHLSGIFMKIISVRQRLYPALLLPLTFSPVLQAASASNEQTMIVTATPQTVSELDTPAAVSVIEGEDMRLATPRVNLSETLTSVPGLQVQNRQNYAQDLQISIRGFGSRSAFGVRGIRLYVDGIPATMPDGQGQISNIDINSIQDVEVLRGPFSALYGNASGGVINVTTETGIEASSYYGSYGSWRYGLKATGAMGDGTQPGDVDYTVSTTRFTTHGYRDHSGARKNLANAKLGVRLDDVSKLSLIFNSVDIKADDPGGLTESEWKADPQQAPRAEQYNTRKTIKQTQAGLRYERQLSAQDDISVMAYAGERETTQYQSIPLVAQLKPAQAGGVITLQRHYQGIDSRWTHRGELGVPVTFTGGLNYENMSENRKGYNNFRLNNGPPEFGHKGDLRRDERNLMWNVDPYLQTQWQLTQKLSLDAGVRYSSVWFDSNDHYIAPGNGDDSGDASYHHWLPAGSLKYALTDAWNLYLAAGRGFETPTINELSYRADGQSGFNFDLKPSTNDTVEVGSKTRIGNGLLTAALFQTDTDDEIVVASSMGGRTTYKNAGKTRRQGAELALDQRFAGDWRVKASWTWLDATYRSNVCQGQNCDGNRMPGIARNMGFASLGFIPDEGWYAGTDVRYMGDIMANDENTAKAPSYTVVGLNTGYKFNYSQLTVDIFGRVDNLFDKEYIGSVIVNESNGRYYEPAPGRNYGVGINLAWQFE</sequence>
<dbReference type="SMR" id="A0A1X8WF05"/>
<dbReference type="Pfam" id="PF07715">
    <property type="entry name" value="Plug"/>
    <property type="match status" value="1"/>
</dbReference>
<dbReference type="Gene3D" id="2.170.130.10">
    <property type="entry name" value="TonB-dependent receptor, plug domain"/>
    <property type="match status" value="1"/>
</dbReference>
<dbReference type="InterPro" id="IPR037066">
    <property type="entry name" value="Plug_dom_sf"/>
</dbReference>
<evidence type="ECO:0000256" key="4">
    <source>
        <dbReference type="ARBA" id="ARBA00022692"/>
    </source>
</evidence>
<gene>
    <name evidence="13" type="ORF">ABA47_0195</name>
</gene>
<evidence type="ECO:0000256" key="10">
    <source>
        <dbReference type="SAM" id="SignalP"/>
    </source>
</evidence>
<dbReference type="Gene3D" id="2.40.170.20">
    <property type="entry name" value="TonB-dependent receptor, beta-barrel domain"/>
    <property type="match status" value="1"/>
</dbReference>
<keyword evidence="13" id="KW-0675">Receptor</keyword>
<feature type="chain" id="PRO_5010862943" evidence="10">
    <location>
        <begin position="42"/>
        <end position="716"/>
    </location>
</feature>
<comment type="caution">
    <text evidence="13">The sequence shown here is derived from an EMBL/GenBank/DDBJ whole genome shotgun (WGS) entry which is preliminary data.</text>
</comment>
<feature type="signal peptide" evidence="10">
    <location>
        <begin position="1"/>
        <end position="41"/>
    </location>
</feature>
<dbReference type="GO" id="GO:0044718">
    <property type="term" value="P:siderophore transmembrane transport"/>
    <property type="evidence" value="ECO:0007669"/>
    <property type="project" value="TreeGrafter"/>
</dbReference>
<dbReference type="GO" id="GO:0015344">
    <property type="term" value="F:siderophore uptake transmembrane transporter activity"/>
    <property type="evidence" value="ECO:0007669"/>
    <property type="project" value="TreeGrafter"/>
</dbReference>
<dbReference type="AlphaFoldDB" id="A0A1X8WF05"/>
<protein>
    <submittedName>
        <fullName evidence="13">Outer membrane receptor protein mostly Fe transport</fullName>
    </submittedName>
</protein>
<dbReference type="InterPro" id="IPR012910">
    <property type="entry name" value="Plug_dom"/>
</dbReference>
<keyword evidence="5 9" id="KW-0798">TonB box</keyword>
<comment type="subcellular location">
    <subcellularLocation>
        <location evidence="1 8">Cell outer membrane</location>
        <topology evidence="1 8">Multi-pass membrane protein</topology>
    </subcellularLocation>
</comment>
<dbReference type="PANTHER" id="PTHR30069">
    <property type="entry name" value="TONB-DEPENDENT OUTER MEMBRANE RECEPTOR"/>
    <property type="match status" value="1"/>
</dbReference>
<organism evidence="13 14">
    <name type="scientific">Salmonella enteritidis</name>
    <dbReference type="NCBI Taxonomy" id="149539"/>
    <lineage>
        <taxon>Bacteria</taxon>
        <taxon>Pseudomonadati</taxon>
        <taxon>Pseudomonadota</taxon>
        <taxon>Gammaproteobacteria</taxon>
        <taxon>Enterobacterales</taxon>
        <taxon>Enterobacteriaceae</taxon>
        <taxon>Salmonella</taxon>
    </lineage>
</organism>
<keyword evidence="6 8" id="KW-0472">Membrane</keyword>
<evidence type="ECO:0000259" key="12">
    <source>
        <dbReference type="Pfam" id="PF07715"/>
    </source>
</evidence>
<feature type="domain" description="TonB-dependent receptor-like beta-barrel" evidence="11">
    <location>
        <begin position="249"/>
        <end position="678"/>
    </location>
</feature>
<evidence type="ECO:0000313" key="14">
    <source>
        <dbReference type="Proteomes" id="UP000037735"/>
    </source>
</evidence>
<dbReference type="NCBIfam" id="NF041535">
    <property type="entry name" value="TonB_rec_PqqU"/>
    <property type="match status" value="1"/>
</dbReference>
<keyword evidence="3 8" id="KW-1134">Transmembrane beta strand</keyword>
<keyword evidence="2 8" id="KW-0813">Transport</keyword>
<feature type="domain" description="TonB-dependent receptor plug" evidence="12">
    <location>
        <begin position="62"/>
        <end position="172"/>
    </location>
</feature>
<dbReference type="CDD" id="cd01347">
    <property type="entry name" value="ligand_gated_channel"/>
    <property type="match status" value="1"/>
</dbReference>
<evidence type="ECO:0000256" key="1">
    <source>
        <dbReference type="ARBA" id="ARBA00004571"/>
    </source>
</evidence>
<keyword evidence="7 8" id="KW-0998">Cell outer membrane</keyword>
<evidence type="ECO:0000256" key="7">
    <source>
        <dbReference type="ARBA" id="ARBA00023237"/>
    </source>
</evidence>
<evidence type="ECO:0000256" key="6">
    <source>
        <dbReference type="ARBA" id="ARBA00023136"/>
    </source>
</evidence>
<proteinExistence type="inferred from homology"/>
<dbReference type="PANTHER" id="PTHR30069:SF28">
    <property type="entry name" value="TONB-DEPENDENT RECEPTOR YNCD-RELATED"/>
    <property type="match status" value="1"/>
</dbReference>
<evidence type="ECO:0000256" key="3">
    <source>
        <dbReference type="ARBA" id="ARBA00022452"/>
    </source>
</evidence>
<evidence type="ECO:0000313" key="13">
    <source>
        <dbReference type="EMBL" id="KOX85299.1"/>
    </source>
</evidence>
<dbReference type="GO" id="GO:0009279">
    <property type="term" value="C:cell outer membrane"/>
    <property type="evidence" value="ECO:0007669"/>
    <property type="project" value="UniProtKB-SubCell"/>
</dbReference>
<dbReference type="SUPFAM" id="SSF56935">
    <property type="entry name" value="Porins"/>
    <property type="match status" value="1"/>
</dbReference>
<accession>A0A1X8WF05</accession>
<evidence type="ECO:0000259" key="11">
    <source>
        <dbReference type="Pfam" id="PF00593"/>
    </source>
</evidence>
<dbReference type="Pfam" id="PF00593">
    <property type="entry name" value="TonB_dep_Rec_b-barrel"/>
    <property type="match status" value="1"/>
</dbReference>
<evidence type="ECO:0000256" key="9">
    <source>
        <dbReference type="RuleBase" id="RU003357"/>
    </source>
</evidence>
<dbReference type="InterPro" id="IPR048212">
    <property type="entry name" value="PqqU"/>
</dbReference>
<dbReference type="InterPro" id="IPR039426">
    <property type="entry name" value="TonB-dep_rcpt-like"/>
</dbReference>
<comment type="similarity">
    <text evidence="8 9">Belongs to the TonB-dependent receptor family.</text>
</comment>
<dbReference type="InterPro" id="IPR000531">
    <property type="entry name" value="Beta-barrel_TonB"/>
</dbReference>
<evidence type="ECO:0000256" key="5">
    <source>
        <dbReference type="ARBA" id="ARBA00023077"/>
    </source>
</evidence>
<evidence type="ECO:0000256" key="2">
    <source>
        <dbReference type="ARBA" id="ARBA00022448"/>
    </source>
</evidence>
<reference evidence="13 14" key="1">
    <citation type="submission" date="2015-08" db="EMBL/GenBank/DDBJ databases">
        <title>Draft genome sequence of a Salmonella Enteritidis strain from day-old chicks.</title>
        <authorList>
            <person name="Clemente L."/>
            <person name="Jones-Dias D."/>
            <person name="Egas C."/>
            <person name="Fookes M."/>
            <person name="Thomson N.R."/>
            <person name="Manageiro V."/>
            <person name="Canica M."/>
        </authorList>
    </citation>
    <scope>NUCLEOTIDE SEQUENCE [LARGE SCALE GENOMIC DNA]</scope>
    <source>
        <strain evidence="13 14">LV60</strain>
    </source>
</reference>
<keyword evidence="10" id="KW-0732">Signal</keyword>
<dbReference type="PROSITE" id="PS52016">
    <property type="entry name" value="TONB_DEPENDENT_REC_3"/>
    <property type="match status" value="1"/>
</dbReference>
<dbReference type="EMBL" id="LIHI01000001">
    <property type="protein sequence ID" value="KOX85299.1"/>
    <property type="molecule type" value="Genomic_DNA"/>
</dbReference>
<evidence type="ECO:0000256" key="8">
    <source>
        <dbReference type="PROSITE-ProRule" id="PRU01360"/>
    </source>
</evidence>
<name>A0A1X8WF05_SALEN</name>
<dbReference type="Proteomes" id="UP000037735">
    <property type="component" value="Unassembled WGS sequence"/>
</dbReference>
<dbReference type="InterPro" id="IPR036942">
    <property type="entry name" value="Beta-barrel_TonB_sf"/>
</dbReference>
<keyword evidence="4 8" id="KW-0812">Transmembrane</keyword>